<evidence type="ECO:0000313" key="1">
    <source>
        <dbReference type="EMBL" id="KAI3800527.1"/>
    </source>
</evidence>
<dbReference type="Proteomes" id="UP001056120">
    <property type="component" value="Linkage Group LG10"/>
</dbReference>
<accession>A0ACB9HXI8</accession>
<comment type="caution">
    <text evidence="1">The sequence shown here is derived from an EMBL/GenBank/DDBJ whole genome shotgun (WGS) entry which is preliminary data.</text>
</comment>
<organism evidence="1 2">
    <name type="scientific">Smallanthus sonchifolius</name>
    <dbReference type="NCBI Taxonomy" id="185202"/>
    <lineage>
        <taxon>Eukaryota</taxon>
        <taxon>Viridiplantae</taxon>
        <taxon>Streptophyta</taxon>
        <taxon>Embryophyta</taxon>
        <taxon>Tracheophyta</taxon>
        <taxon>Spermatophyta</taxon>
        <taxon>Magnoliopsida</taxon>
        <taxon>eudicotyledons</taxon>
        <taxon>Gunneridae</taxon>
        <taxon>Pentapetalae</taxon>
        <taxon>asterids</taxon>
        <taxon>campanulids</taxon>
        <taxon>Asterales</taxon>
        <taxon>Asteraceae</taxon>
        <taxon>Asteroideae</taxon>
        <taxon>Heliantheae alliance</taxon>
        <taxon>Millerieae</taxon>
        <taxon>Smallanthus</taxon>
    </lineage>
</organism>
<sequence>MNESMWKGNESYKGDVLFHVTLRGIPVTHPILVAHSSRTHKSCDSHVWFHMLHTHPIPNRPHPCQFLHTSARKPNLAGKYFPPLSTPAGTTGVMSQRLRFSSGGC</sequence>
<evidence type="ECO:0000313" key="2">
    <source>
        <dbReference type="Proteomes" id="UP001056120"/>
    </source>
</evidence>
<proteinExistence type="predicted"/>
<dbReference type="EMBL" id="CM042027">
    <property type="protein sequence ID" value="KAI3800527.1"/>
    <property type="molecule type" value="Genomic_DNA"/>
</dbReference>
<name>A0ACB9HXI8_9ASTR</name>
<keyword evidence="2" id="KW-1185">Reference proteome</keyword>
<gene>
    <name evidence="1" type="ORF">L1987_28618</name>
</gene>
<reference evidence="2" key="1">
    <citation type="journal article" date="2022" name="Mol. Ecol. Resour.">
        <title>The genomes of chicory, endive, great burdock and yacon provide insights into Asteraceae palaeo-polyploidization history and plant inulin production.</title>
        <authorList>
            <person name="Fan W."/>
            <person name="Wang S."/>
            <person name="Wang H."/>
            <person name="Wang A."/>
            <person name="Jiang F."/>
            <person name="Liu H."/>
            <person name="Zhao H."/>
            <person name="Xu D."/>
            <person name="Zhang Y."/>
        </authorList>
    </citation>
    <scope>NUCLEOTIDE SEQUENCE [LARGE SCALE GENOMIC DNA]</scope>
    <source>
        <strain evidence="2">cv. Yunnan</strain>
    </source>
</reference>
<protein>
    <submittedName>
        <fullName evidence="1">Uncharacterized protein</fullName>
    </submittedName>
</protein>
<reference evidence="1 2" key="2">
    <citation type="journal article" date="2022" name="Mol. Ecol. Resour.">
        <title>The genomes of chicory, endive, great burdock and yacon provide insights into Asteraceae paleo-polyploidization history and plant inulin production.</title>
        <authorList>
            <person name="Fan W."/>
            <person name="Wang S."/>
            <person name="Wang H."/>
            <person name="Wang A."/>
            <person name="Jiang F."/>
            <person name="Liu H."/>
            <person name="Zhao H."/>
            <person name="Xu D."/>
            <person name="Zhang Y."/>
        </authorList>
    </citation>
    <scope>NUCLEOTIDE SEQUENCE [LARGE SCALE GENOMIC DNA]</scope>
    <source>
        <strain evidence="2">cv. Yunnan</strain>
        <tissue evidence="1">Leaves</tissue>
    </source>
</reference>